<evidence type="ECO:0000313" key="2">
    <source>
        <dbReference type="Proteomes" id="UP000252519"/>
    </source>
</evidence>
<evidence type="ECO:0008006" key="3">
    <source>
        <dbReference type="Google" id="ProtNLM"/>
    </source>
</evidence>
<dbReference type="Proteomes" id="UP000252519">
    <property type="component" value="Unassembled WGS sequence"/>
</dbReference>
<gene>
    <name evidence="1" type="ORF">ANCCAN_24488</name>
</gene>
<evidence type="ECO:0000313" key="1">
    <source>
        <dbReference type="EMBL" id="RCN29753.1"/>
    </source>
</evidence>
<dbReference type="SUPFAM" id="SSF55797">
    <property type="entry name" value="PR-1-like"/>
    <property type="match status" value="1"/>
</dbReference>
<dbReference type="Gene3D" id="3.40.33.10">
    <property type="entry name" value="CAP"/>
    <property type="match status" value="1"/>
</dbReference>
<comment type="caution">
    <text evidence="1">The sequence shown here is derived from an EMBL/GenBank/DDBJ whole genome shotgun (WGS) entry which is preliminary data.</text>
</comment>
<accession>A0A368FCA5</accession>
<dbReference type="OrthoDB" id="5823039at2759"/>
<proteinExistence type="predicted"/>
<reference evidence="1 2" key="1">
    <citation type="submission" date="2014-10" db="EMBL/GenBank/DDBJ databases">
        <title>Draft genome of the hookworm Ancylostoma caninum.</title>
        <authorList>
            <person name="Mitreva M."/>
        </authorList>
    </citation>
    <scope>NUCLEOTIDE SEQUENCE [LARGE SCALE GENOMIC DNA]</scope>
    <source>
        <strain evidence="1 2">Baltimore</strain>
    </source>
</reference>
<dbReference type="AlphaFoldDB" id="A0A368FCA5"/>
<keyword evidence="2" id="KW-1185">Reference proteome</keyword>
<name>A0A368FCA5_ANCCA</name>
<sequence length="68" mass="7377">MFQIVHDKTKQIDCAAKTCQKQGVTSIDCRYQTALSIYDPIYEVGEVPCKCPAGTACSKLGGVCEAYP</sequence>
<protein>
    <recommendedName>
        <fullName evidence="3">SCP domain-containing protein</fullName>
    </recommendedName>
</protein>
<dbReference type="EMBL" id="JOJR01001794">
    <property type="protein sequence ID" value="RCN29753.1"/>
    <property type="molecule type" value="Genomic_DNA"/>
</dbReference>
<organism evidence="1 2">
    <name type="scientific">Ancylostoma caninum</name>
    <name type="common">Dog hookworm</name>
    <dbReference type="NCBI Taxonomy" id="29170"/>
    <lineage>
        <taxon>Eukaryota</taxon>
        <taxon>Metazoa</taxon>
        <taxon>Ecdysozoa</taxon>
        <taxon>Nematoda</taxon>
        <taxon>Chromadorea</taxon>
        <taxon>Rhabditida</taxon>
        <taxon>Rhabditina</taxon>
        <taxon>Rhabditomorpha</taxon>
        <taxon>Strongyloidea</taxon>
        <taxon>Ancylostomatidae</taxon>
        <taxon>Ancylostomatinae</taxon>
        <taxon>Ancylostoma</taxon>
    </lineage>
</organism>
<dbReference type="InterPro" id="IPR035940">
    <property type="entry name" value="CAP_sf"/>
</dbReference>